<organism evidence="3 4">
    <name type="scientific">Aldrovandia affinis</name>
    <dbReference type="NCBI Taxonomy" id="143900"/>
    <lineage>
        <taxon>Eukaryota</taxon>
        <taxon>Metazoa</taxon>
        <taxon>Chordata</taxon>
        <taxon>Craniata</taxon>
        <taxon>Vertebrata</taxon>
        <taxon>Euteleostomi</taxon>
        <taxon>Actinopterygii</taxon>
        <taxon>Neopterygii</taxon>
        <taxon>Teleostei</taxon>
        <taxon>Notacanthiformes</taxon>
        <taxon>Halosauridae</taxon>
        <taxon>Aldrovandia</taxon>
    </lineage>
</organism>
<protein>
    <recommendedName>
        <fullName evidence="2">SPRY-associated domain-containing protein</fullName>
    </recommendedName>
</protein>
<reference evidence="3" key="1">
    <citation type="journal article" date="2023" name="Science">
        <title>Genome structures resolve the early diversification of teleost fishes.</title>
        <authorList>
            <person name="Parey E."/>
            <person name="Louis A."/>
            <person name="Montfort J."/>
            <person name="Bouchez O."/>
            <person name="Roques C."/>
            <person name="Iampietro C."/>
            <person name="Lluch J."/>
            <person name="Castinel A."/>
            <person name="Donnadieu C."/>
            <person name="Desvignes T."/>
            <person name="Floi Bucao C."/>
            <person name="Jouanno E."/>
            <person name="Wen M."/>
            <person name="Mejri S."/>
            <person name="Dirks R."/>
            <person name="Jansen H."/>
            <person name="Henkel C."/>
            <person name="Chen W.J."/>
            <person name="Zahm M."/>
            <person name="Cabau C."/>
            <person name="Klopp C."/>
            <person name="Thompson A.W."/>
            <person name="Robinson-Rechavi M."/>
            <person name="Braasch I."/>
            <person name="Lecointre G."/>
            <person name="Bobe J."/>
            <person name="Postlethwait J.H."/>
            <person name="Berthelot C."/>
            <person name="Roest Crollius H."/>
            <person name="Guiguen Y."/>
        </authorList>
    </citation>
    <scope>NUCLEOTIDE SEQUENCE</scope>
    <source>
        <strain evidence="3">NC1722</strain>
    </source>
</reference>
<name>A0AAD7R5F1_9TELE</name>
<evidence type="ECO:0000313" key="3">
    <source>
        <dbReference type="EMBL" id="KAJ8366402.1"/>
    </source>
</evidence>
<feature type="non-terminal residue" evidence="3">
    <location>
        <position position="197"/>
    </location>
</feature>
<dbReference type="InterPro" id="IPR043136">
    <property type="entry name" value="B30.2/SPRY_sf"/>
</dbReference>
<feature type="chain" id="PRO_5042278822" description="SPRY-associated domain-containing protein" evidence="1">
    <location>
        <begin position="19"/>
        <end position="197"/>
    </location>
</feature>
<evidence type="ECO:0000259" key="2">
    <source>
        <dbReference type="Pfam" id="PF13765"/>
    </source>
</evidence>
<gene>
    <name evidence="3" type="ORF">AAFF_G00355900</name>
</gene>
<dbReference type="Gene3D" id="2.60.120.920">
    <property type="match status" value="1"/>
</dbReference>
<proteinExistence type="predicted"/>
<sequence>MSFLVCLLHLLLPPLCLLAVATREMSNIVTFPNPDQTAKTTEPPALSTIYSSHFHFILLLTLDEPSLHLPAFYWLKYLPISPGNMIESSFLGAHLSCDLSTVEEVHILEPRTREDFLQYSCQLTLDPNTAHRRLRLSKGNRKVTWMDRTSHISITQRDSATGNKCCAERVCLDALTGRQRGGEGEGVERVGVGGVGG</sequence>
<evidence type="ECO:0000313" key="4">
    <source>
        <dbReference type="Proteomes" id="UP001221898"/>
    </source>
</evidence>
<dbReference type="InterPro" id="IPR013320">
    <property type="entry name" value="ConA-like_dom_sf"/>
</dbReference>
<keyword evidence="4" id="KW-1185">Reference proteome</keyword>
<comment type="caution">
    <text evidence="3">The sequence shown here is derived from an EMBL/GenBank/DDBJ whole genome shotgun (WGS) entry which is preliminary data.</text>
</comment>
<dbReference type="EMBL" id="JAINUG010000595">
    <property type="protein sequence ID" value="KAJ8366402.1"/>
    <property type="molecule type" value="Genomic_DNA"/>
</dbReference>
<keyword evidence="1" id="KW-0732">Signal</keyword>
<evidence type="ECO:0000256" key="1">
    <source>
        <dbReference type="SAM" id="SignalP"/>
    </source>
</evidence>
<dbReference type="SUPFAM" id="SSF49899">
    <property type="entry name" value="Concanavalin A-like lectins/glucanases"/>
    <property type="match status" value="1"/>
</dbReference>
<accession>A0AAD7R5F1</accession>
<dbReference type="AlphaFoldDB" id="A0AAD7R5F1"/>
<dbReference type="Pfam" id="PF13765">
    <property type="entry name" value="PRY"/>
    <property type="match status" value="1"/>
</dbReference>
<feature type="domain" description="SPRY-associated" evidence="2">
    <location>
        <begin position="123"/>
        <end position="147"/>
    </location>
</feature>
<feature type="signal peptide" evidence="1">
    <location>
        <begin position="1"/>
        <end position="18"/>
    </location>
</feature>
<dbReference type="InterPro" id="IPR006574">
    <property type="entry name" value="PRY"/>
</dbReference>
<dbReference type="Proteomes" id="UP001221898">
    <property type="component" value="Unassembled WGS sequence"/>
</dbReference>